<dbReference type="GO" id="GO:0035091">
    <property type="term" value="F:phosphatidylinositol binding"/>
    <property type="evidence" value="ECO:0007669"/>
    <property type="project" value="InterPro"/>
</dbReference>
<dbReference type="InterPro" id="IPR027417">
    <property type="entry name" value="P-loop_NTPase"/>
</dbReference>
<dbReference type="EMBL" id="CACRXK020000839">
    <property type="protein sequence ID" value="CAB3985192.1"/>
    <property type="molecule type" value="Genomic_DNA"/>
</dbReference>
<keyword evidence="5 9" id="KW-0067">ATP-binding</keyword>
<comment type="subcellular location">
    <subcellularLocation>
        <location evidence="1">Cytoplasm</location>
        <location evidence="1">Cytoskeleton</location>
    </subcellularLocation>
</comment>
<dbReference type="GO" id="GO:0003777">
    <property type="term" value="F:microtubule motor activity"/>
    <property type="evidence" value="ECO:0007669"/>
    <property type="project" value="InterPro"/>
</dbReference>
<dbReference type="Gene3D" id="3.30.1520.10">
    <property type="entry name" value="Phox-like domain"/>
    <property type="match status" value="1"/>
</dbReference>
<dbReference type="PROSITE" id="PS50195">
    <property type="entry name" value="PX"/>
    <property type="match status" value="1"/>
</dbReference>
<accession>A0A7D9DHD1</accession>
<dbReference type="Gene3D" id="2.60.200.20">
    <property type="match status" value="1"/>
</dbReference>
<evidence type="ECO:0000313" key="11">
    <source>
        <dbReference type="Proteomes" id="UP001152795"/>
    </source>
</evidence>
<evidence type="ECO:0000256" key="8">
    <source>
        <dbReference type="ARBA" id="ARBA00023212"/>
    </source>
</evidence>
<dbReference type="GO" id="GO:0005737">
    <property type="term" value="C:cytoplasm"/>
    <property type="evidence" value="ECO:0007669"/>
    <property type="project" value="UniProtKB-ARBA"/>
</dbReference>
<feature type="binding site" evidence="9">
    <location>
        <begin position="95"/>
        <end position="102"/>
    </location>
    <ligand>
        <name>ATP</name>
        <dbReference type="ChEBI" id="CHEBI:30616"/>
    </ligand>
</feature>
<dbReference type="PROSITE" id="PS50067">
    <property type="entry name" value="KINESIN_MOTOR_2"/>
    <property type="match status" value="1"/>
</dbReference>
<evidence type="ECO:0000256" key="3">
    <source>
        <dbReference type="ARBA" id="ARBA00022553"/>
    </source>
</evidence>
<dbReference type="InterPro" id="IPR036871">
    <property type="entry name" value="PX_dom_sf"/>
</dbReference>
<evidence type="ECO:0000256" key="7">
    <source>
        <dbReference type="ARBA" id="ARBA00023175"/>
    </source>
</evidence>
<dbReference type="SMART" id="SM00129">
    <property type="entry name" value="KISc"/>
    <property type="match status" value="1"/>
</dbReference>
<keyword evidence="7 9" id="KW-0505">Motor protein</keyword>
<dbReference type="PANTHER" id="PTHR47117:SF6">
    <property type="entry name" value="KINESIN-LIKE PROTEIN KIF16B"/>
    <property type="match status" value="1"/>
</dbReference>
<keyword evidence="2" id="KW-0963">Cytoplasm</keyword>
<organism evidence="10 11">
    <name type="scientific">Paramuricea clavata</name>
    <name type="common">Red gorgonian</name>
    <name type="synonym">Violescent sea-whip</name>
    <dbReference type="NCBI Taxonomy" id="317549"/>
    <lineage>
        <taxon>Eukaryota</taxon>
        <taxon>Metazoa</taxon>
        <taxon>Cnidaria</taxon>
        <taxon>Anthozoa</taxon>
        <taxon>Octocorallia</taxon>
        <taxon>Malacalcyonacea</taxon>
        <taxon>Plexauridae</taxon>
        <taxon>Paramuricea</taxon>
    </lineage>
</organism>
<sequence length="1449" mass="167770">MASVKVAVRVRPLNQRENEKAASIIIEMEGKKTKISNFKASSVEKVKEFTFDHSYWSADRRSRNYSNQERVFNDLGSMILKAAFEGYNACIFAYGQTGSGKTYTMMGDSQKDPGLIPRICEAMFSKMNANKDQGVSYRTEVSYLEIYKEHVRDLLRPPAKGTTQHNLKVREHPRDGIYVQDLTKHLVSDFECIHNLMIEGSNVRVTASTNMNDVSSRSHAIFTISFTQAKFDHDMPSETVSKINLVDLAGSERADATGATGERLKEGGLINKSLVTLGTVISHLADVSMHPQKKIFIPYRDSVLTWLLKDSLGGNSKKVMIATISPADINYAETLSTLRYANRAKNIINKPTVNEDANVKLIRELKAEIDRLKAMVNPEALGTAELAAAKKLSENEARVSELTDKWKDRWRETQKILEEREMALQREGVGIKMDSCLPHLVVVDDDLFSTGIVVYHLTEGRTTVGREDASQKQDIVISGPDTSKEHCNIENTTGNVVLNPLSSLCTINGNKIEKPAKLYQGDVIVLGKTNLFRFNHPQEAAELREKRKTMNKNGMNRANMMSKFRSESDLLRGFITGSEREEKLTRELDQARNLLDKQKQDESLRLEQAKDELAAQIQEESKRLEETRQELEQQRAVVSTQAERADKTRAEYDKLEEKHRISETDRRKQELIYKHELESRMMKIESQNDELEKLQEQFDHVEKVMEREIAEVKGKIYEEKRAKIEELDNEVKRLLLLQTESKIARKAREEEMVALQMIWKKETGKLSEEKEILSSLENDLSLLDKDIEEERTKAGDYEQLERDRVKLVRKILKSKERISYLYKERENAVGKIQKHLQNEREVLDWEVDENRKDIRERRQVLEERLNELEAEKDIAADQLAEAEIELSNKIAEEDRIIHAAQEQLFKLEEEILQTLRADNTELKAKQVKFDEESKERSLLIAKERRDVVELENKVEKLRNNSLGGENGNESELQDVEAQLEVQKTRLRELEENAIVEERKSEELLAMASRDFKQKQANSEVNLDAERTKVEQFKNDKQNTIKEFAKKVSHFREMVEDAQSKLQDDKERLKELDLEEEALHQKLEDGIVSIARKLSEGIETAPEDVSIESLIHDLDVANNSGRTEVSQKEESMSRELDKIKNNHKVLEESILAEENEKERIENDLKEMREVFQKDRTGEKMEIIQFVEKFEGEESMVKPENESGTDSAMFLEVQKARKEHEEVVLKLELEKQQLLLENERLERERLKEKQITEQERLALERDKMDEIQTVIREKESELSLMKEEAQDKIVELKKKLETSDREIAHLQHKVSHYTSMINLPIHNEFDDDDEEDIEFANYLSRNIKNRRGGSVASLDGSVTPPSITPPPTPVSKFLASVIHNKRNTIHVEIPRFRIRGIGRVSYHVFEVRVTVGDEMWTVFRRYKKFREMHNDIKHRHPEVRNTVYSYCTLYR</sequence>
<keyword evidence="11" id="KW-1185">Reference proteome</keyword>
<dbReference type="CDD" id="cd01365">
    <property type="entry name" value="KISc_KIF1A_KIF1B"/>
    <property type="match status" value="1"/>
</dbReference>
<dbReference type="GO" id="GO:0007018">
    <property type="term" value="P:microtubule-based movement"/>
    <property type="evidence" value="ECO:0007669"/>
    <property type="project" value="InterPro"/>
</dbReference>
<dbReference type="GO" id="GO:0005856">
    <property type="term" value="C:cytoskeleton"/>
    <property type="evidence" value="ECO:0007669"/>
    <property type="project" value="UniProtKB-SubCell"/>
</dbReference>
<reference evidence="10" key="1">
    <citation type="submission" date="2020-04" db="EMBL/GenBank/DDBJ databases">
        <authorList>
            <person name="Alioto T."/>
            <person name="Alioto T."/>
            <person name="Gomez Garrido J."/>
        </authorList>
    </citation>
    <scope>NUCLEOTIDE SEQUENCE</scope>
    <source>
        <strain evidence="10">A484AB</strain>
    </source>
</reference>
<name>A0A7D9DHD1_PARCT</name>
<dbReference type="Pfam" id="PF00225">
    <property type="entry name" value="Kinesin"/>
    <property type="match status" value="1"/>
</dbReference>
<evidence type="ECO:0000256" key="4">
    <source>
        <dbReference type="ARBA" id="ARBA00022741"/>
    </source>
</evidence>
<dbReference type="SUPFAM" id="SSF52540">
    <property type="entry name" value="P-loop containing nucleoside triphosphate hydrolases"/>
    <property type="match status" value="1"/>
</dbReference>
<dbReference type="GO" id="GO:0008017">
    <property type="term" value="F:microtubule binding"/>
    <property type="evidence" value="ECO:0007669"/>
    <property type="project" value="InterPro"/>
</dbReference>
<dbReference type="InterPro" id="IPR001683">
    <property type="entry name" value="PX_dom"/>
</dbReference>
<dbReference type="Proteomes" id="UP001152795">
    <property type="component" value="Unassembled WGS sequence"/>
</dbReference>
<dbReference type="GO" id="GO:0005524">
    <property type="term" value="F:ATP binding"/>
    <property type="evidence" value="ECO:0007669"/>
    <property type="project" value="UniProtKB-UniRule"/>
</dbReference>
<dbReference type="PRINTS" id="PR00380">
    <property type="entry name" value="KINESINHEAVY"/>
</dbReference>
<keyword evidence="6" id="KW-0175">Coiled coil</keyword>
<dbReference type="SUPFAM" id="SSF49879">
    <property type="entry name" value="SMAD/FHA domain"/>
    <property type="match status" value="1"/>
</dbReference>
<dbReference type="SUPFAM" id="SSF64268">
    <property type="entry name" value="PX domain"/>
    <property type="match status" value="1"/>
</dbReference>
<dbReference type="SMART" id="SM00240">
    <property type="entry name" value="FHA"/>
    <property type="match status" value="1"/>
</dbReference>
<dbReference type="InterPro" id="IPR036961">
    <property type="entry name" value="Kinesin_motor_dom_sf"/>
</dbReference>
<dbReference type="InterPro" id="IPR000253">
    <property type="entry name" value="FHA_dom"/>
</dbReference>
<dbReference type="Pfam" id="PF00498">
    <property type="entry name" value="FHA"/>
    <property type="match status" value="1"/>
</dbReference>
<keyword evidence="3" id="KW-0597">Phosphoprotein</keyword>
<gene>
    <name evidence="10" type="ORF">PACLA_8A022567</name>
</gene>
<dbReference type="OrthoDB" id="3176171at2759"/>
<evidence type="ECO:0000256" key="1">
    <source>
        <dbReference type="ARBA" id="ARBA00004245"/>
    </source>
</evidence>
<comment type="similarity">
    <text evidence="9">Belongs to the TRAFAC class myosin-kinesin ATPase superfamily. Kinesin family.</text>
</comment>
<comment type="caution">
    <text evidence="10">The sequence shown here is derived from an EMBL/GenBank/DDBJ whole genome shotgun (WGS) entry which is preliminary data.</text>
</comment>
<keyword evidence="4 9" id="KW-0547">Nucleotide-binding</keyword>
<dbReference type="InterPro" id="IPR019821">
    <property type="entry name" value="Kinesin_motor_CS"/>
</dbReference>
<evidence type="ECO:0000256" key="5">
    <source>
        <dbReference type="ARBA" id="ARBA00022840"/>
    </source>
</evidence>
<evidence type="ECO:0000313" key="10">
    <source>
        <dbReference type="EMBL" id="CAB3985192.1"/>
    </source>
</evidence>
<dbReference type="PANTHER" id="PTHR47117">
    <property type="entry name" value="STAR-RELATED LIPID TRANSFER PROTEIN 9"/>
    <property type="match status" value="1"/>
</dbReference>
<dbReference type="InterPro" id="IPR008984">
    <property type="entry name" value="SMAD_FHA_dom_sf"/>
</dbReference>
<dbReference type="InterPro" id="IPR001752">
    <property type="entry name" value="Kinesin_motor_dom"/>
</dbReference>
<dbReference type="FunFam" id="3.40.850.10:FF:000021">
    <property type="entry name" value="kinesin-like protein KIF16B isoform X1"/>
    <property type="match status" value="1"/>
</dbReference>
<keyword evidence="8" id="KW-0206">Cytoskeleton</keyword>
<evidence type="ECO:0000256" key="2">
    <source>
        <dbReference type="ARBA" id="ARBA00022490"/>
    </source>
</evidence>
<protein>
    <submittedName>
        <fullName evidence="10">Kinesin KIF16B isoform X2</fullName>
    </submittedName>
</protein>
<dbReference type="PROSITE" id="PS00411">
    <property type="entry name" value="KINESIN_MOTOR_1"/>
    <property type="match status" value="1"/>
</dbReference>
<evidence type="ECO:0000256" key="6">
    <source>
        <dbReference type="ARBA" id="ARBA00023054"/>
    </source>
</evidence>
<evidence type="ECO:0000256" key="9">
    <source>
        <dbReference type="PROSITE-ProRule" id="PRU00283"/>
    </source>
</evidence>
<proteinExistence type="inferred from homology"/>
<dbReference type="Gene3D" id="3.40.850.10">
    <property type="entry name" value="Kinesin motor domain"/>
    <property type="match status" value="1"/>
</dbReference>
<dbReference type="FunFam" id="2.60.200.20:FF:000005">
    <property type="entry name" value="Kinesin family member 16B"/>
    <property type="match status" value="1"/>
</dbReference>